<dbReference type="Pfam" id="PF02144">
    <property type="entry name" value="Rad1"/>
    <property type="match status" value="1"/>
</dbReference>
<dbReference type="Gene3D" id="3.70.10.10">
    <property type="match status" value="1"/>
</dbReference>
<evidence type="ECO:0000313" key="6">
    <source>
        <dbReference type="EnsemblMetazoa" id="Aqu2.1.32381_001"/>
    </source>
</evidence>
<name>A0A1X7UXG2_AMPQE</name>
<evidence type="ECO:0000256" key="3">
    <source>
        <dbReference type="ARBA" id="ARBA00022763"/>
    </source>
</evidence>
<dbReference type="PRINTS" id="PR01245">
    <property type="entry name" value="RAD1REC1"/>
</dbReference>
<dbReference type="EnsemblMetazoa" id="Aqu2.1.32381_001">
    <property type="protein sequence ID" value="Aqu2.1.32381_001"/>
    <property type="gene ID" value="Aqu2.1.32381"/>
</dbReference>
<reference evidence="6" key="1">
    <citation type="submission" date="2017-05" db="UniProtKB">
        <authorList>
            <consortium name="EnsemblMetazoa"/>
        </authorList>
    </citation>
    <scope>IDENTIFICATION</scope>
</reference>
<dbReference type="GO" id="GO:0006281">
    <property type="term" value="P:DNA repair"/>
    <property type="evidence" value="ECO:0007669"/>
    <property type="project" value="UniProtKB-KW"/>
</dbReference>
<dbReference type="OrthoDB" id="337581at2759"/>
<keyword evidence="4" id="KW-0234">DNA repair</keyword>
<dbReference type="CDD" id="cd00577">
    <property type="entry name" value="PCNA"/>
    <property type="match status" value="1"/>
</dbReference>
<evidence type="ECO:0000256" key="5">
    <source>
        <dbReference type="ARBA" id="ARBA00023242"/>
    </source>
</evidence>
<dbReference type="PRINTS" id="PR01246">
    <property type="entry name" value="RAD1REPAIR"/>
</dbReference>
<dbReference type="PANTHER" id="PTHR10870:SF0">
    <property type="entry name" value="CELL CYCLE CHECKPOINT PROTEIN RAD1"/>
    <property type="match status" value="1"/>
</dbReference>
<proteinExistence type="inferred from homology"/>
<comment type="subcellular location">
    <subcellularLocation>
        <location evidence="1">Nucleus</location>
    </subcellularLocation>
</comment>
<dbReference type="STRING" id="400682.A0A1X7UXG2"/>
<dbReference type="AlphaFoldDB" id="A0A1X7UXG2"/>
<dbReference type="GO" id="GO:0000077">
    <property type="term" value="P:DNA damage checkpoint signaling"/>
    <property type="evidence" value="ECO:0007669"/>
    <property type="project" value="InterPro"/>
</dbReference>
<sequence length="269" mass="30641">MESQDEHVLNAFMINARTLSSVLKAIQFRDTATCFISSTGLRVTVEQAKCVQANCFVKSDLFQAYNYNEDSTLIFNIDLNVLIECLCIFGNEANTSLRLYYDGYGTPLQLVLEENEVVTECSIQTSEADETLDFDFVSANVCNKVIIKSECMRETFNELDLSSEFIEIYMSEEEPNFRLSTHGYTGTTQFDYPKESDMVEVFECKTTQKNKYKLALLKPSAKALSPSSKIALRMDTRGFLSLQFMIVTEDKQLCFVEYLCVPEDDSKED</sequence>
<dbReference type="PANTHER" id="PTHR10870">
    <property type="entry name" value="CELL CYCLE CHECKPOINT PROTEIN RAD1"/>
    <property type="match status" value="1"/>
</dbReference>
<accession>A0A1X7UXG2</accession>
<evidence type="ECO:0000256" key="4">
    <source>
        <dbReference type="ARBA" id="ARBA00023204"/>
    </source>
</evidence>
<dbReference type="SUPFAM" id="SSF55979">
    <property type="entry name" value="DNA clamp"/>
    <property type="match status" value="1"/>
</dbReference>
<dbReference type="InterPro" id="IPR046938">
    <property type="entry name" value="DNA_clamp_sf"/>
</dbReference>
<organism evidence="6">
    <name type="scientific">Amphimedon queenslandica</name>
    <name type="common">Sponge</name>
    <dbReference type="NCBI Taxonomy" id="400682"/>
    <lineage>
        <taxon>Eukaryota</taxon>
        <taxon>Metazoa</taxon>
        <taxon>Porifera</taxon>
        <taxon>Demospongiae</taxon>
        <taxon>Heteroscleromorpha</taxon>
        <taxon>Haplosclerida</taxon>
        <taxon>Niphatidae</taxon>
        <taxon>Amphimedon</taxon>
    </lineage>
</organism>
<keyword evidence="5" id="KW-0539">Nucleus</keyword>
<dbReference type="InParanoid" id="A0A1X7UXG2"/>
<comment type="similarity">
    <text evidence="2">Belongs to the rad1 family.</text>
</comment>
<evidence type="ECO:0008006" key="7">
    <source>
        <dbReference type="Google" id="ProtNLM"/>
    </source>
</evidence>
<evidence type="ECO:0000256" key="2">
    <source>
        <dbReference type="ARBA" id="ARBA00010991"/>
    </source>
</evidence>
<dbReference type="InterPro" id="IPR003021">
    <property type="entry name" value="Rad1_Rec1_Rad17"/>
</dbReference>
<protein>
    <recommendedName>
        <fullName evidence="7">Cell cycle checkpoint protein RAD1</fullName>
    </recommendedName>
</protein>
<evidence type="ECO:0000256" key="1">
    <source>
        <dbReference type="ARBA" id="ARBA00004123"/>
    </source>
</evidence>
<dbReference type="InterPro" id="IPR003011">
    <property type="entry name" value="Cell_cycle_checkpoint_Rad1"/>
</dbReference>
<keyword evidence="3" id="KW-0227">DNA damage</keyword>
<dbReference type="GO" id="GO:0030896">
    <property type="term" value="C:checkpoint clamp complex"/>
    <property type="evidence" value="ECO:0007669"/>
    <property type="project" value="TreeGrafter"/>
</dbReference>